<name>A0AA84ZCC1_9TREM</name>
<evidence type="ECO:0000256" key="1">
    <source>
        <dbReference type="ARBA" id="ARBA00022723"/>
    </source>
</evidence>
<reference evidence="8" key="1">
    <citation type="submission" date="2023-11" db="UniProtKB">
        <authorList>
            <consortium name="WormBaseParasite"/>
        </authorList>
    </citation>
    <scope>IDENTIFICATION</scope>
</reference>
<dbReference type="PROSITE" id="PS40000">
    <property type="entry name" value="DM_1"/>
    <property type="match status" value="1"/>
</dbReference>
<dbReference type="SMART" id="SM00301">
    <property type="entry name" value="DM"/>
    <property type="match status" value="1"/>
</dbReference>
<evidence type="ECO:0000313" key="8">
    <source>
        <dbReference type="WBParaSite" id="SMRG1_20670.1"/>
    </source>
</evidence>
<feature type="DNA-binding region" description="DM" evidence="5">
    <location>
        <begin position="71"/>
        <end position="118"/>
    </location>
</feature>
<dbReference type="PANTHER" id="PTHR12322:SF53">
    <property type="entry name" value="DOUBLESEX-MAB RELATED 11E"/>
    <property type="match status" value="1"/>
</dbReference>
<dbReference type="SUPFAM" id="SSF82927">
    <property type="entry name" value="Cysteine-rich DNA binding domain, (DM domain)"/>
    <property type="match status" value="1"/>
</dbReference>
<keyword evidence="3 5" id="KW-0238">DNA-binding</keyword>
<organism evidence="7 8">
    <name type="scientific">Schistosoma margrebowiei</name>
    <dbReference type="NCBI Taxonomy" id="48269"/>
    <lineage>
        <taxon>Eukaryota</taxon>
        <taxon>Metazoa</taxon>
        <taxon>Spiralia</taxon>
        <taxon>Lophotrochozoa</taxon>
        <taxon>Platyhelminthes</taxon>
        <taxon>Trematoda</taxon>
        <taxon>Digenea</taxon>
        <taxon>Strigeidida</taxon>
        <taxon>Schistosomatoidea</taxon>
        <taxon>Schistosomatidae</taxon>
        <taxon>Schistosoma</taxon>
    </lineage>
</organism>
<evidence type="ECO:0000256" key="5">
    <source>
        <dbReference type="PROSITE-ProRule" id="PRU00070"/>
    </source>
</evidence>
<dbReference type="GO" id="GO:0000981">
    <property type="term" value="F:DNA-binding transcription factor activity, RNA polymerase II-specific"/>
    <property type="evidence" value="ECO:0007669"/>
    <property type="project" value="TreeGrafter"/>
</dbReference>
<dbReference type="GO" id="GO:0000978">
    <property type="term" value="F:RNA polymerase II cis-regulatory region sequence-specific DNA binding"/>
    <property type="evidence" value="ECO:0007669"/>
    <property type="project" value="TreeGrafter"/>
</dbReference>
<keyword evidence="2 5" id="KW-0862">Zinc</keyword>
<keyword evidence="1 5" id="KW-0479">Metal-binding</keyword>
<accession>A0AA84ZCC1</accession>
<dbReference type="InterPro" id="IPR036407">
    <property type="entry name" value="DM_DNA-bd_sf"/>
</dbReference>
<comment type="subcellular location">
    <subcellularLocation>
        <location evidence="5">Nucleus</location>
    </subcellularLocation>
</comment>
<proteinExistence type="predicted"/>
<dbReference type="GO" id="GO:0046872">
    <property type="term" value="F:metal ion binding"/>
    <property type="evidence" value="ECO:0007669"/>
    <property type="project" value="UniProtKB-KW"/>
</dbReference>
<dbReference type="AlphaFoldDB" id="A0AA84ZCC1"/>
<dbReference type="PANTHER" id="PTHR12322">
    <property type="entry name" value="DOUBLESEX AND MAB-3 RELATED TRANSCRIPTION FACTOR DMRT"/>
    <property type="match status" value="1"/>
</dbReference>
<dbReference type="Pfam" id="PF00751">
    <property type="entry name" value="DM"/>
    <property type="match status" value="1"/>
</dbReference>
<dbReference type="WBParaSite" id="SMRG1_20670.1">
    <property type="protein sequence ID" value="SMRG1_20670.1"/>
    <property type="gene ID" value="SMRG1_20670"/>
</dbReference>
<dbReference type="GO" id="GO:0007548">
    <property type="term" value="P:sex differentiation"/>
    <property type="evidence" value="ECO:0007669"/>
    <property type="project" value="TreeGrafter"/>
</dbReference>
<keyword evidence="4 5" id="KW-0539">Nucleus</keyword>
<evidence type="ECO:0000256" key="2">
    <source>
        <dbReference type="ARBA" id="ARBA00022833"/>
    </source>
</evidence>
<sequence>MGVLLSPFCKIHIIHEIIVSSLNMRIDSNNNSNENICRGGGSESIKLDNTEFKYNTNFANNSCSSFRVPKCTRCRNHGVISSLKGHKRHCRWKNCHCAACLLVVERQRVMAAQVALRRQQSSQSSQSLTYSENVIPNKQRYIIEDLYEYQINNPLYKINHSTLHHNNNQGRSLKNNVIPNIGTATITPKKYTNLKDVQFANYNLENDIETLNEINETFTIENSIFKKISSNDLMNKIPIHLSLLNHLNNQQNEQILNSNIELIHDDIKQMNLLKHRMNTIDLNQFKTVELKWYDLINLSNRFHNFITYDNNNNNEEKFVLCGNDSSILRMKQNKLDLHEELNEFNNLSTINMTTTSNPFENTNCITLANINTTINNKQSSNLISNFTLSDYGQAVLHSPPPPPTTTTTTIMTTTATTLYPSFDDRLHHKSLSNPTNNFQDETIYPSIKFSVSNILNRH</sequence>
<dbReference type="PROSITE" id="PS50809">
    <property type="entry name" value="DM_2"/>
    <property type="match status" value="1"/>
</dbReference>
<dbReference type="InterPro" id="IPR026607">
    <property type="entry name" value="DMRT"/>
</dbReference>
<evidence type="ECO:0000256" key="3">
    <source>
        <dbReference type="ARBA" id="ARBA00023125"/>
    </source>
</evidence>
<dbReference type="InterPro" id="IPR001275">
    <property type="entry name" value="DM_DNA-bd"/>
</dbReference>
<dbReference type="Proteomes" id="UP000050790">
    <property type="component" value="Unassembled WGS sequence"/>
</dbReference>
<dbReference type="Gene3D" id="4.10.1040.10">
    <property type="entry name" value="DM DNA-binding domain"/>
    <property type="match status" value="1"/>
</dbReference>
<dbReference type="FunFam" id="4.10.1040.10:FF:000001">
    <property type="entry name" value="doublesex- and mab-3-related transcription factor 1"/>
    <property type="match status" value="1"/>
</dbReference>
<evidence type="ECO:0000256" key="4">
    <source>
        <dbReference type="ARBA" id="ARBA00023242"/>
    </source>
</evidence>
<evidence type="ECO:0000259" key="6">
    <source>
        <dbReference type="PROSITE" id="PS50809"/>
    </source>
</evidence>
<protein>
    <recommendedName>
        <fullName evidence="6">DM domain-containing protein</fullName>
    </recommendedName>
</protein>
<feature type="domain" description="DM" evidence="6">
    <location>
        <begin position="71"/>
        <end position="118"/>
    </location>
</feature>
<dbReference type="GO" id="GO:0005634">
    <property type="term" value="C:nucleus"/>
    <property type="evidence" value="ECO:0007669"/>
    <property type="project" value="UniProtKB-SubCell"/>
</dbReference>
<evidence type="ECO:0000313" key="7">
    <source>
        <dbReference type="Proteomes" id="UP000050790"/>
    </source>
</evidence>